<organism evidence="1 2">
    <name type="scientific">Lentibacillus kapialis</name>
    <dbReference type="NCBI Taxonomy" id="340214"/>
    <lineage>
        <taxon>Bacteria</taxon>
        <taxon>Bacillati</taxon>
        <taxon>Bacillota</taxon>
        <taxon>Bacilli</taxon>
        <taxon>Bacillales</taxon>
        <taxon>Bacillaceae</taxon>
        <taxon>Lentibacillus</taxon>
    </lineage>
</organism>
<keyword evidence="2" id="KW-1185">Reference proteome</keyword>
<dbReference type="InterPro" id="IPR046318">
    <property type="entry name" value="DUF5344"/>
</dbReference>
<evidence type="ECO:0008006" key="3">
    <source>
        <dbReference type="Google" id="ProtNLM"/>
    </source>
</evidence>
<evidence type="ECO:0000313" key="1">
    <source>
        <dbReference type="EMBL" id="GGJ94736.1"/>
    </source>
</evidence>
<name>A0A917PWC9_9BACI</name>
<sequence>MSDEIKLKDSPVQQSLNELKNTVEAMETAFSKHTLGDNSMDVADKLQQMKQQLENINVSYQAVLRENTESANHVIESLKETDETVASSFQVLK</sequence>
<proteinExistence type="predicted"/>
<reference evidence="1" key="1">
    <citation type="journal article" date="2014" name="Int. J. Syst. Evol. Microbiol.">
        <title>Complete genome sequence of Corynebacterium casei LMG S-19264T (=DSM 44701T), isolated from a smear-ripened cheese.</title>
        <authorList>
            <consortium name="US DOE Joint Genome Institute (JGI-PGF)"/>
            <person name="Walter F."/>
            <person name="Albersmeier A."/>
            <person name="Kalinowski J."/>
            <person name="Ruckert C."/>
        </authorList>
    </citation>
    <scope>NUCLEOTIDE SEQUENCE</scope>
    <source>
        <strain evidence="1">JCM 12580</strain>
    </source>
</reference>
<dbReference type="RefSeq" id="WP_188632636.1">
    <property type="nucleotide sequence ID" value="NZ_BMNQ01000019.1"/>
</dbReference>
<dbReference type="AlphaFoldDB" id="A0A917PWC9"/>
<dbReference type="Pfam" id="PF17279">
    <property type="entry name" value="DUF5344"/>
    <property type="match status" value="1"/>
</dbReference>
<evidence type="ECO:0000313" key="2">
    <source>
        <dbReference type="Proteomes" id="UP000658382"/>
    </source>
</evidence>
<reference evidence="1" key="2">
    <citation type="submission" date="2020-09" db="EMBL/GenBank/DDBJ databases">
        <authorList>
            <person name="Sun Q."/>
            <person name="Ohkuma M."/>
        </authorList>
    </citation>
    <scope>NUCLEOTIDE SEQUENCE</scope>
    <source>
        <strain evidence="1">JCM 12580</strain>
    </source>
</reference>
<protein>
    <recommendedName>
        <fullName evidence="3">YwqI/YxiC family protein</fullName>
    </recommendedName>
</protein>
<dbReference type="EMBL" id="BMNQ01000019">
    <property type="protein sequence ID" value="GGJ94736.1"/>
    <property type="molecule type" value="Genomic_DNA"/>
</dbReference>
<gene>
    <name evidence="1" type="ORF">GCM10007063_16590</name>
</gene>
<comment type="caution">
    <text evidence="1">The sequence shown here is derived from an EMBL/GenBank/DDBJ whole genome shotgun (WGS) entry which is preliminary data.</text>
</comment>
<accession>A0A917PWC9</accession>
<dbReference type="Proteomes" id="UP000658382">
    <property type="component" value="Unassembled WGS sequence"/>
</dbReference>